<protein>
    <submittedName>
        <fullName evidence="3">Uncharacterized protein</fullName>
    </submittedName>
</protein>
<keyword evidence="2" id="KW-0472">Membrane</keyword>
<proteinExistence type="predicted"/>
<reference evidence="3" key="2">
    <citation type="submission" date="2015-06" db="UniProtKB">
        <authorList>
            <consortium name="EnsemblPlants"/>
        </authorList>
    </citation>
    <scope>IDENTIFICATION</scope>
</reference>
<keyword evidence="2" id="KW-1133">Transmembrane helix</keyword>
<organism evidence="3 4">
    <name type="scientific">Oryza rufipogon</name>
    <name type="common">Brownbeard rice</name>
    <name type="synonym">Asian wild rice</name>
    <dbReference type="NCBI Taxonomy" id="4529"/>
    <lineage>
        <taxon>Eukaryota</taxon>
        <taxon>Viridiplantae</taxon>
        <taxon>Streptophyta</taxon>
        <taxon>Embryophyta</taxon>
        <taxon>Tracheophyta</taxon>
        <taxon>Spermatophyta</taxon>
        <taxon>Magnoliopsida</taxon>
        <taxon>Liliopsida</taxon>
        <taxon>Poales</taxon>
        <taxon>Poaceae</taxon>
        <taxon>BOP clade</taxon>
        <taxon>Oryzoideae</taxon>
        <taxon>Oryzeae</taxon>
        <taxon>Oryzinae</taxon>
        <taxon>Oryza</taxon>
    </lineage>
</organism>
<dbReference type="Gramene" id="ORUFI04G03680.1">
    <property type="protein sequence ID" value="ORUFI04G03680.1"/>
    <property type="gene ID" value="ORUFI04G03680"/>
</dbReference>
<dbReference type="EnsemblPlants" id="ORUFI04G03680.1">
    <property type="protein sequence ID" value="ORUFI04G03680.1"/>
    <property type="gene ID" value="ORUFI04G03680"/>
</dbReference>
<dbReference type="AlphaFoldDB" id="A0A0E0P5H8"/>
<feature type="transmembrane region" description="Helical" evidence="2">
    <location>
        <begin position="64"/>
        <end position="83"/>
    </location>
</feature>
<name>A0A0E0P5H8_ORYRU</name>
<accession>A0A0E0P5H8</accession>
<reference evidence="4" key="1">
    <citation type="submission" date="2013-06" db="EMBL/GenBank/DDBJ databases">
        <authorList>
            <person name="Zhao Q."/>
        </authorList>
    </citation>
    <scope>NUCLEOTIDE SEQUENCE</scope>
    <source>
        <strain evidence="4">cv. W1943</strain>
    </source>
</reference>
<evidence type="ECO:0000256" key="1">
    <source>
        <dbReference type="SAM" id="MobiDB-lite"/>
    </source>
</evidence>
<keyword evidence="2" id="KW-0812">Transmembrane</keyword>
<evidence type="ECO:0000313" key="3">
    <source>
        <dbReference type="EnsemblPlants" id="ORUFI04G03680.1"/>
    </source>
</evidence>
<keyword evidence="4" id="KW-1185">Reference proteome</keyword>
<sequence length="154" mass="16193">MGEKRKRKERLSPAVFRQVAGGRRVGCHTEVEHVAPVGRRRLVQVEVAVVLGGPRRVARVEPRLVAALAAATAAPATSAGYFATLKSFKTRIPLLWTQRNENAELVLAGGGRRARGGRLRCVEEGGGAEGGGRLGDEVEVGSSGDDASQGGDDV</sequence>
<evidence type="ECO:0000256" key="2">
    <source>
        <dbReference type="SAM" id="Phobius"/>
    </source>
</evidence>
<dbReference type="HOGENOM" id="CLU_1707185_0_0_1"/>
<dbReference type="Proteomes" id="UP000008022">
    <property type="component" value="Unassembled WGS sequence"/>
</dbReference>
<feature type="compositionally biased region" description="Low complexity" evidence="1">
    <location>
        <begin position="141"/>
        <end position="154"/>
    </location>
</feature>
<evidence type="ECO:0000313" key="4">
    <source>
        <dbReference type="Proteomes" id="UP000008022"/>
    </source>
</evidence>
<feature type="region of interest" description="Disordered" evidence="1">
    <location>
        <begin position="125"/>
        <end position="154"/>
    </location>
</feature>